<feature type="transmembrane region" description="Helical" evidence="6">
    <location>
        <begin position="204"/>
        <end position="224"/>
    </location>
</feature>
<feature type="domain" description="EamA" evidence="7">
    <location>
        <begin position="205"/>
        <end position="347"/>
    </location>
</feature>
<feature type="transmembrane region" description="Helical" evidence="6">
    <location>
        <begin position="12"/>
        <end position="36"/>
    </location>
</feature>
<keyword evidence="4 6" id="KW-1133">Transmembrane helix</keyword>
<dbReference type="PANTHER" id="PTHR31218">
    <property type="entry name" value="WAT1-RELATED PROTEIN"/>
    <property type="match status" value="1"/>
</dbReference>
<feature type="transmembrane region" description="Helical" evidence="6">
    <location>
        <begin position="236"/>
        <end position="256"/>
    </location>
</feature>
<dbReference type="OMA" id="MVGVQFI"/>
<evidence type="ECO:0000313" key="9">
    <source>
        <dbReference type="Proteomes" id="UP000002009"/>
    </source>
</evidence>
<dbReference type="eggNOG" id="ENOG502QUHA">
    <property type="taxonomic scope" value="Eukaryota"/>
</dbReference>
<feature type="transmembrane region" description="Helical" evidence="6">
    <location>
        <begin position="89"/>
        <end position="107"/>
    </location>
</feature>
<name>C1FHH8_MICCC</name>
<evidence type="ECO:0000256" key="5">
    <source>
        <dbReference type="ARBA" id="ARBA00023136"/>
    </source>
</evidence>
<dbReference type="SUPFAM" id="SSF103481">
    <property type="entry name" value="Multidrug resistance efflux transporter EmrE"/>
    <property type="match status" value="2"/>
</dbReference>
<dbReference type="GO" id="GO:0022857">
    <property type="term" value="F:transmembrane transporter activity"/>
    <property type="evidence" value="ECO:0007669"/>
    <property type="project" value="InterPro"/>
</dbReference>
<dbReference type="AlphaFoldDB" id="C1FHH8"/>
<sequence>MPTPKASTAKDVAIHAEVTSVHVCALVAVQLAYGGYHVVSKVALQEGVNRYVFCAYRDIIAVAALFLFQFVSRCICGIKGEVVVGSTPWRALFVLSITGIFINQLLFLKGLSLTSPVVAGALQPCIPVFTFLLAVTLGTESVSPRRKDGALKLLGVLLCVIGAMITSTWQGDVLGGHAVAQAVAATTPKGGHRRGQPHRAPHHVTGVVFLLTACASMAVFLTVQQRVLTRFPKPNTVTRWTYAMGGALLLAVAAVMEPPWRPQHVEHWILNRDETMGVLYGGVVASAMNYSVMAWANNAVGASVVAIFLPLQPVAGALLSYSFLGTDIYAGTLVGGLCVAAGLVSVTMGRRVDAKQWEASKSTLPTTAAKPDKSLKTLARRGSSGSIIEMMGFGGSGDDLSKRIS</sequence>
<dbReference type="Pfam" id="PF00892">
    <property type="entry name" value="EamA"/>
    <property type="match status" value="2"/>
</dbReference>
<keyword evidence="3 6" id="KW-0812">Transmembrane</keyword>
<feature type="transmembrane region" description="Helical" evidence="6">
    <location>
        <begin position="48"/>
        <end position="68"/>
    </location>
</feature>
<feature type="transmembrane region" description="Helical" evidence="6">
    <location>
        <begin position="303"/>
        <end position="322"/>
    </location>
</feature>
<evidence type="ECO:0000256" key="6">
    <source>
        <dbReference type="RuleBase" id="RU363077"/>
    </source>
</evidence>
<feature type="transmembrane region" description="Helical" evidence="6">
    <location>
        <begin position="113"/>
        <end position="137"/>
    </location>
</feature>
<evidence type="ECO:0000256" key="3">
    <source>
        <dbReference type="ARBA" id="ARBA00022692"/>
    </source>
</evidence>
<dbReference type="InterPro" id="IPR037185">
    <property type="entry name" value="EmrE-like"/>
</dbReference>
<comment type="subcellular location">
    <subcellularLocation>
        <location evidence="1 6">Membrane</location>
        <topology evidence="1 6">Multi-pass membrane protein</topology>
    </subcellularLocation>
</comment>
<reference evidence="8 9" key="1">
    <citation type="journal article" date="2009" name="Science">
        <title>Green evolution and dynamic adaptations revealed by genomes of the marine picoeukaryotes Micromonas.</title>
        <authorList>
            <person name="Worden A.Z."/>
            <person name="Lee J.H."/>
            <person name="Mock T."/>
            <person name="Rouze P."/>
            <person name="Simmons M.P."/>
            <person name="Aerts A.L."/>
            <person name="Allen A.E."/>
            <person name="Cuvelier M.L."/>
            <person name="Derelle E."/>
            <person name="Everett M.V."/>
            <person name="Foulon E."/>
            <person name="Grimwood J."/>
            <person name="Gundlach H."/>
            <person name="Henrissat B."/>
            <person name="Napoli C."/>
            <person name="McDonald S.M."/>
            <person name="Parker M.S."/>
            <person name="Rombauts S."/>
            <person name="Salamov A."/>
            <person name="Von Dassow P."/>
            <person name="Badger J.H."/>
            <person name="Coutinho P.M."/>
            <person name="Demir E."/>
            <person name="Dubchak I."/>
            <person name="Gentemann C."/>
            <person name="Eikrem W."/>
            <person name="Gready J.E."/>
            <person name="John U."/>
            <person name="Lanier W."/>
            <person name="Lindquist E.A."/>
            <person name="Lucas S."/>
            <person name="Mayer K.F."/>
            <person name="Moreau H."/>
            <person name="Not F."/>
            <person name="Otillar R."/>
            <person name="Panaud O."/>
            <person name="Pangilinan J."/>
            <person name="Paulsen I."/>
            <person name="Piegu B."/>
            <person name="Poliakov A."/>
            <person name="Robbens S."/>
            <person name="Schmutz J."/>
            <person name="Toulza E."/>
            <person name="Wyss T."/>
            <person name="Zelensky A."/>
            <person name="Zhou K."/>
            <person name="Armbrust E.V."/>
            <person name="Bhattacharya D."/>
            <person name="Goodenough U.W."/>
            <person name="Van de Peer Y."/>
            <person name="Grigoriev I.V."/>
        </authorList>
    </citation>
    <scope>NUCLEOTIDE SEQUENCE [LARGE SCALE GENOMIC DNA]</scope>
    <source>
        <strain evidence="9">RCC299 / NOUM17</strain>
    </source>
</reference>
<dbReference type="GO" id="GO:0016020">
    <property type="term" value="C:membrane"/>
    <property type="evidence" value="ECO:0007669"/>
    <property type="project" value="UniProtKB-SubCell"/>
</dbReference>
<keyword evidence="9" id="KW-1185">Reference proteome</keyword>
<dbReference type="InterPro" id="IPR000620">
    <property type="entry name" value="EamA_dom"/>
</dbReference>
<organism evidence="8 9">
    <name type="scientific">Micromonas commoda (strain RCC299 / NOUM17 / CCMP2709)</name>
    <name type="common">Picoplanktonic green alga</name>
    <dbReference type="NCBI Taxonomy" id="296587"/>
    <lineage>
        <taxon>Eukaryota</taxon>
        <taxon>Viridiplantae</taxon>
        <taxon>Chlorophyta</taxon>
        <taxon>Mamiellophyceae</taxon>
        <taxon>Mamiellales</taxon>
        <taxon>Mamiellaceae</taxon>
        <taxon>Micromonas</taxon>
    </lineage>
</organism>
<dbReference type="GeneID" id="8246844"/>
<dbReference type="InParanoid" id="C1FHH8"/>
<keyword evidence="5 6" id="KW-0472">Membrane</keyword>
<evidence type="ECO:0000259" key="7">
    <source>
        <dbReference type="Pfam" id="PF00892"/>
    </source>
</evidence>
<dbReference type="FunCoup" id="C1FHH8">
    <property type="interactions" value="195"/>
</dbReference>
<feature type="transmembrane region" description="Helical" evidence="6">
    <location>
        <begin position="328"/>
        <end position="346"/>
    </location>
</feature>
<feature type="domain" description="EamA" evidence="7">
    <location>
        <begin position="23"/>
        <end position="167"/>
    </location>
</feature>
<evidence type="ECO:0000256" key="2">
    <source>
        <dbReference type="ARBA" id="ARBA00007635"/>
    </source>
</evidence>
<evidence type="ECO:0000313" key="8">
    <source>
        <dbReference type="EMBL" id="ACO70102.1"/>
    </source>
</evidence>
<dbReference type="KEGG" id="mis:MICPUN_86007"/>
<proteinExistence type="inferred from homology"/>
<feature type="transmembrane region" description="Helical" evidence="6">
    <location>
        <begin position="276"/>
        <end position="296"/>
    </location>
</feature>
<gene>
    <name evidence="8" type="ORF">MICPUN_86007</name>
</gene>
<protein>
    <recommendedName>
        <fullName evidence="6">WAT1-related protein</fullName>
    </recommendedName>
</protein>
<dbReference type="Proteomes" id="UP000002009">
    <property type="component" value="Chromosome 10"/>
</dbReference>
<comment type="similarity">
    <text evidence="2 6">Belongs to the drug/metabolite transporter (DMT) superfamily. Plant drug/metabolite exporter (P-DME) (TC 2.A.7.4) family.</text>
</comment>
<evidence type="ECO:0000256" key="4">
    <source>
        <dbReference type="ARBA" id="ARBA00022989"/>
    </source>
</evidence>
<dbReference type="RefSeq" id="XP_002508844.1">
    <property type="nucleotide sequence ID" value="XM_002508798.1"/>
</dbReference>
<evidence type="ECO:0000256" key="1">
    <source>
        <dbReference type="ARBA" id="ARBA00004141"/>
    </source>
</evidence>
<accession>C1FHH8</accession>
<dbReference type="OrthoDB" id="1728340at2759"/>
<dbReference type="InterPro" id="IPR030184">
    <property type="entry name" value="WAT1-related"/>
</dbReference>
<dbReference type="EMBL" id="CP001576">
    <property type="protein sequence ID" value="ACO70102.1"/>
    <property type="molecule type" value="Genomic_DNA"/>
</dbReference>
<feature type="transmembrane region" description="Helical" evidence="6">
    <location>
        <begin position="149"/>
        <end position="169"/>
    </location>
</feature>